<dbReference type="AlphaFoldDB" id="A0A426UZ31"/>
<feature type="signal peptide" evidence="2">
    <location>
        <begin position="1"/>
        <end position="18"/>
    </location>
</feature>
<protein>
    <recommendedName>
        <fullName evidence="3">Bacterial toxin 28 domain-containing protein</fullName>
    </recommendedName>
</protein>
<feature type="domain" description="Bacterial toxin 28" evidence="3">
    <location>
        <begin position="111"/>
        <end position="202"/>
    </location>
</feature>
<accession>A0A426UZ31</accession>
<gene>
    <name evidence="4" type="ORF">EIW28_12010</name>
</gene>
<feature type="compositionally biased region" description="Basic and acidic residues" evidence="1">
    <location>
        <begin position="41"/>
        <end position="51"/>
    </location>
</feature>
<proteinExistence type="predicted"/>
<sequence>MRQALRLLLLLGAGFLLARKGGDGPDSPDGNGGDIDPLTGRPKDSEERQERLNFQGKNASSQMAEVHDIAETEAETGRADGSQSSGDSTSPDDTDTSTTTERDPDLDRLENRIDNVKEHLQYKDLDAARRELNGEIVATKSDGTPWDHVHEVRDAQNALMNIINKAKRKLDDPRTSDEDKAAYQDLLSQASNMLDYSEGFVPRS</sequence>
<evidence type="ECO:0000313" key="5">
    <source>
        <dbReference type="Proteomes" id="UP000277256"/>
    </source>
</evidence>
<dbReference type="EMBL" id="RSEB01000003">
    <property type="protein sequence ID" value="RRR99838.1"/>
    <property type="molecule type" value="Genomic_DNA"/>
</dbReference>
<feature type="compositionally biased region" description="Low complexity" evidence="1">
    <location>
        <begin position="20"/>
        <end position="37"/>
    </location>
</feature>
<keyword evidence="2" id="KW-0732">Signal</keyword>
<evidence type="ECO:0000256" key="2">
    <source>
        <dbReference type="SAM" id="SignalP"/>
    </source>
</evidence>
<dbReference type="Proteomes" id="UP000277256">
    <property type="component" value="Unassembled WGS sequence"/>
</dbReference>
<evidence type="ECO:0000256" key="1">
    <source>
        <dbReference type="SAM" id="MobiDB-lite"/>
    </source>
</evidence>
<comment type="caution">
    <text evidence="4">The sequence shown here is derived from an EMBL/GenBank/DDBJ whole genome shotgun (WGS) entry which is preliminary data.</text>
</comment>
<name>A0A426UZ31_9ACTN</name>
<dbReference type="Pfam" id="PF15605">
    <property type="entry name" value="Ntox28"/>
    <property type="match status" value="1"/>
</dbReference>
<dbReference type="OrthoDB" id="5194739at2"/>
<evidence type="ECO:0000259" key="3">
    <source>
        <dbReference type="Pfam" id="PF15605"/>
    </source>
</evidence>
<feature type="chain" id="PRO_5038874076" description="Bacterial toxin 28 domain-containing protein" evidence="2">
    <location>
        <begin position="19"/>
        <end position="204"/>
    </location>
</feature>
<evidence type="ECO:0000313" key="4">
    <source>
        <dbReference type="EMBL" id="RRR99838.1"/>
    </source>
</evidence>
<dbReference type="RefSeq" id="WP_125248344.1">
    <property type="nucleotide sequence ID" value="NZ_RSEB01000003.1"/>
</dbReference>
<feature type="compositionally biased region" description="Basic and acidic residues" evidence="1">
    <location>
        <begin position="100"/>
        <end position="114"/>
    </location>
</feature>
<feature type="region of interest" description="Disordered" evidence="1">
    <location>
        <begin position="20"/>
        <end position="114"/>
    </location>
</feature>
<feature type="compositionally biased region" description="Low complexity" evidence="1">
    <location>
        <begin position="80"/>
        <end position="89"/>
    </location>
</feature>
<reference evidence="4 5" key="1">
    <citation type="submission" date="2018-12" db="EMBL/GenBank/DDBJ databases">
        <title>Glycomyces sp. YIM 121974 draft genome.</title>
        <authorList>
            <person name="Li Q."/>
        </authorList>
    </citation>
    <scope>NUCLEOTIDE SEQUENCE [LARGE SCALE GENOMIC DNA]</scope>
    <source>
        <strain evidence="4 5">YIM 121974</strain>
    </source>
</reference>
<feature type="compositionally biased region" description="Basic and acidic residues" evidence="1">
    <location>
        <begin position="65"/>
        <end position="78"/>
    </location>
</feature>
<organism evidence="4 5">
    <name type="scientific">Glycomyces terrestris</name>
    <dbReference type="NCBI Taxonomy" id="2493553"/>
    <lineage>
        <taxon>Bacteria</taxon>
        <taxon>Bacillati</taxon>
        <taxon>Actinomycetota</taxon>
        <taxon>Actinomycetes</taxon>
        <taxon>Glycomycetales</taxon>
        <taxon>Glycomycetaceae</taxon>
        <taxon>Glycomyces</taxon>
    </lineage>
</organism>
<dbReference type="InterPro" id="IPR028948">
    <property type="entry name" value="Ntox28"/>
</dbReference>
<keyword evidence="5" id="KW-1185">Reference proteome</keyword>